<keyword evidence="2" id="KW-1185">Reference proteome</keyword>
<protein>
    <submittedName>
        <fullName evidence="1">Uncharacterized protein</fullName>
    </submittedName>
</protein>
<reference evidence="1 2" key="1">
    <citation type="journal article" date="2012" name="Appl. Environ. Microbiol.">
        <title>Short-read sequencing for genomic analysis of the brown rot fungus Fibroporia radiculosa.</title>
        <authorList>
            <person name="Tang J.D."/>
            <person name="Perkins A.D."/>
            <person name="Sonstegard T.S."/>
            <person name="Schroeder S.G."/>
            <person name="Burgess S.C."/>
            <person name="Diehl S.V."/>
        </authorList>
    </citation>
    <scope>NUCLEOTIDE SEQUENCE [LARGE SCALE GENOMIC DNA]</scope>
    <source>
        <strain evidence="1 2">TFFH 294</strain>
    </source>
</reference>
<dbReference type="GeneID" id="24101756"/>
<sequence>MSDVLAFEAELTLKVVRFGSTVLSKNATGSESPRLATYKIRIEPSVRASAPSPIIDEVTGDALVDIAHEVDALDADKTGQNGVDSSMFKRVSAKGMFLLQELESCPSRVAFGCNGDIHPDGGTVKSDVAPQTADAGQFEGGDRLEKAGVA</sequence>
<organism evidence="1 2">
    <name type="scientific">Fibroporia radiculosa</name>
    <dbReference type="NCBI Taxonomy" id="599839"/>
    <lineage>
        <taxon>Eukaryota</taxon>
        <taxon>Fungi</taxon>
        <taxon>Dikarya</taxon>
        <taxon>Basidiomycota</taxon>
        <taxon>Agaricomycotina</taxon>
        <taxon>Agaricomycetes</taxon>
        <taxon>Polyporales</taxon>
        <taxon>Fibroporiaceae</taxon>
        <taxon>Fibroporia</taxon>
    </lineage>
</organism>
<dbReference type="EMBL" id="HE797536">
    <property type="protein sequence ID" value="CCM06856.1"/>
    <property type="molecule type" value="Genomic_DNA"/>
</dbReference>
<dbReference type="InParanoid" id="J4ICR2"/>
<name>J4ICR2_9APHY</name>
<dbReference type="Proteomes" id="UP000006352">
    <property type="component" value="Unassembled WGS sequence"/>
</dbReference>
<evidence type="ECO:0000313" key="2">
    <source>
        <dbReference type="Proteomes" id="UP000006352"/>
    </source>
</evidence>
<proteinExistence type="predicted"/>
<accession>J4ICR2</accession>
<evidence type="ECO:0000313" key="1">
    <source>
        <dbReference type="EMBL" id="CCM06856.1"/>
    </source>
</evidence>
<dbReference type="HOGENOM" id="CLU_1740556_0_0_1"/>
<gene>
    <name evidence="1" type="ORF">FIBRA_09162</name>
</gene>
<dbReference type="AlphaFoldDB" id="J4ICR2"/>
<dbReference type="RefSeq" id="XP_012176877.1">
    <property type="nucleotide sequence ID" value="XM_012321487.1"/>
</dbReference>